<dbReference type="RefSeq" id="XP_013897257.1">
    <property type="nucleotide sequence ID" value="XM_014041803.1"/>
</dbReference>
<dbReference type="KEGG" id="mng:MNEG_9727"/>
<dbReference type="InterPro" id="IPR018247">
    <property type="entry name" value="EF_Hand_1_Ca_BS"/>
</dbReference>
<protein>
    <recommendedName>
        <fullName evidence="4">Calmodulin</fullName>
    </recommendedName>
</protein>
<name>A0A0D2JFI8_9CHLO</name>
<reference evidence="2 3" key="1">
    <citation type="journal article" date="2013" name="BMC Genomics">
        <title>Reconstruction of the lipid metabolism for the microalga Monoraphidium neglectum from its genome sequence reveals characteristics suitable for biofuel production.</title>
        <authorList>
            <person name="Bogen C."/>
            <person name="Al-Dilaimi A."/>
            <person name="Albersmeier A."/>
            <person name="Wichmann J."/>
            <person name="Grundmann M."/>
            <person name="Rupp O."/>
            <person name="Lauersen K.J."/>
            <person name="Blifernez-Klassen O."/>
            <person name="Kalinowski J."/>
            <person name="Goesmann A."/>
            <person name="Mussgnug J.H."/>
            <person name="Kruse O."/>
        </authorList>
    </citation>
    <scope>NUCLEOTIDE SEQUENCE [LARGE SCALE GENOMIC DNA]</scope>
    <source>
        <strain evidence="2 3">SAG 48.87</strain>
    </source>
</reference>
<accession>A0A0D2JFI8</accession>
<dbReference type="SUPFAM" id="SSF47473">
    <property type="entry name" value="EF-hand"/>
    <property type="match status" value="1"/>
</dbReference>
<evidence type="ECO:0000313" key="2">
    <source>
        <dbReference type="EMBL" id="KIY98237.1"/>
    </source>
</evidence>
<dbReference type="PROSITE" id="PS00018">
    <property type="entry name" value="EF_HAND_1"/>
    <property type="match status" value="2"/>
</dbReference>
<dbReference type="AlphaFoldDB" id="A0A0D2JFI8"/>
<dbReference type="EMBL" id="KK102260">
    <property type="protein sequence ID" value="KIY98237.1"/>
    <property type="molecule type" value="Genomic_DNA"/>
</dbReference>
<evidence type="ECO:0000256" key="1">
    <source>
        <dbReference type="ARBA" id="ARBA00022837"/>
    </source>
</evidence>
<dbReference type="InterPro" id="IPR002048">
    <property type="entry name" value="EF_hand_dom"/>
</dbReference>
<evidence type="ECO:0008006" key="4">
    <source>
        <dbReference type="Google" id="ProtNLM"/>
    </source>
</evidence>
<dbReference type="OrthoDB" id="114727at2759"/>
<evidence type="ECO:0000313" key="3">
    <source>
        <dbReference type="Proteomes" id="UP000054498"/>
    </source>
</evidence>
<dbReference type="InterPro" id="IPR011992">
    <property type="entry name" value="EF-hand-dom_pair"/>
</dbReference>
<keyword evidence="1" id="KW-0106">Calcium</keyword>
<organism evidence="2 3">
    <name type="scientific">Monoraphidium neglectum</name>
    <dbReference type="NCBI Taxonomy" id="145388"/>
    <lineage>
        <taxon>Eukaryota</taxon>
        <taxon>Viridiplantae</taxon>
        <taxon>Chlorophyta</taxon>
        <taxon>core chlorophytes</taxon>
        <taxon>Chlorophyceae</taxon>
        <taxon>CS clade</taxon>
        <taxon>Sphaeropleales</taxon>
        <taxon>Selenastraceae</taxon>
        <taxon>Monoraphidium</taxon>
    </lineage>
</organism>
<sequence>MGLKQQEICAAKWIFTLLDYDADGKLQLSDLERALGIESYYFEGQLRDADEDDDGAITFEEFLVSYAKPRPVWKNLVIMAANTLAVFLLLQSPLDVMLKCILVGALILRPQIISRPASLVYDAIAALVGSGRARVQMGGAGAGGGGDGGRGSVWRAA</sequence>
<proteinExistence type="predicted"/>
<dbReference type="Gene3D" id="1.10.238.10">
    <property type="entry name" value="EF-hand"/>
    <property type="match status" value="1"/>
</dbReference>
<dbReference type="CDD" id="cd00051">
    <property type="entry name" value="EFh"/>
    <property type="match status" value="1"/>
</dbReference>
<dbReference type="GeneID" id="25742602"/>
<gene>
    <name evidence="2" type="ORF">MNEG_9727</name>
</gene>
<dbReference type="Proteomes" id="UP000054498">
    <property type="component" value="Unassembled WGS sequence"/>
</dbReference>
<keyword evidence="3" id="KW-1185">Reference proteome</keyword>
<dbReference type="GO" id="GO:0005509">
    <property type="term" value="F:calcium ion binding"/>
    <property type="evidence" value="ECO:0007669"/>
    <property type="project" value="InterPro"/>
</dbReference>